<feature type="transmembrane region" description="Helical" evidence="1">
    <location>
        <begin position="66"/>
        <end position="85"/>
    </location>
</feature>
<gene>
    <name evidence="2" type="ORF">FZ934_20395</name>
</gene>
<dbReference type="KEGG" id="rgr:FZ934_20395"/>
<evidence type="ECO:0008006" key="4">
    <source>
        <dbReference type="Google" id="ProtNLM"/>
    </source>
</evidence>
<keyword evidence="1" id="KW-0812">Transmembrane</keyword>
<dbReference type="Proteomes" id="UP000326881">
    <property type="component" value="Plasmid unnamed"/>
</dbReference>
<dbReference type="AlphaFoldDB" id="A0A5Q0CE14"/>
<accession>A0A5Q0CE14</accession>
<keyword evidence="2" id="KW-0614">Plasmid</keyword>
<evidence type="ECO:0000313" key="2">
    <source>
        <dbReference type="EMBL" id="QFY62734.1"/>
    </source>
</evidence>
<evidence type="ECO:0000256" key="1">
    <source>
        <dbReference type="SAM" id="Phobius"/>
    </source>
</evidence>
<keyword evidence="1" id="KW-0472">Membrane</keyword>
<proteinExistence type="predicted"/>
<sequence length="91" mass="9339">MKSGTLPKRATTRALAILLTLSASTVGLTLAFGRGGLALACVIAAIAACKVRIVALDFLGLRNSQATMFIAISGWAAILLLVALAQRLLSS</sequence>
<protein>
    <recommendedName>
        <fullName evidence="4">Oxidase</fullName>
    </recommendedName>
</protein>
<reference evidence="2 3" key="1">
    <citation type="submission" date="2019-08" db="EMBL/GenBank/DDBJ databases">
        <title>Prosopis cineraria nodule microbiome.</title>
        <authorList>
            <person name="Ali R."/>
            <person name="Chaluvadi S.R."/>
            <person name="Wang X."/>
        </authorList>
    </citation>
    <scope>NUCLEOTIDE SEQUENCE [LARGE SCALE GENOMIC DNA]</scope>
    <source>
        <strain evidence="2 3">BG7</strain>
        <plasmid evidence="2 3">unnamed</plasmid>
    </source>
</reference>
<keyword evidence="1" id="KW-1133">Transmembrane helix</keyword>
<keyword evidence="3" id="KW-1185">Reference proteome</keyword>
<dbReference type="EMBL" id="CP043499">
    <property type="protein sequence ID" value="QFY62734.1"/>
    <property type="molecule type" value="Genomic_DNA"/>
</dbReference>
<geneLocation type="plasmid" evidence="2 3">
    <name>unnamed</name>
</geneLocation>
<organism evidence="2 3">
    <name type="scientific">Rhizobium grahamii</name>
    <dbReference type="NCBI Taxonomy" id="1120045"/>
    <lineage>
        <taxon>Bacteria</taxon>
        <taxon>Pseudomonadati</taxon>
        <taxon>Pseudomonadota</taxon>
        <taxon>Alphaproteobacteria</taxon>
        <taxon>Hyphomicrobiales</taxon>
        <taxon>Rhizobiaceae</taxon>
        <taxon>Rhizobium/Agrobacterium group</taxon>
        <taxon>Rhizobium</taxon>
    </lineage>
</organism>
<evidence type="ECO:0000313" key="3">
    <source>
        <dbReference type="Proteomes" id="UP000326881"/>
    </source>
</evidence>
<name>A0A5Q0CE14_9HYPH</name>
<feature type="transmembrane region" description="Helical" evidence="1">
    <location>
        <begin position="37"/>
        <end position="59"/>
    </location>
</feature>